<organism evidence="8 9">
    <name type="scientific">Soehngenia longivitae</name>
    <dbReference type="NCBI Taxonomy" id="2562294"/>
    <lineage>
        <taxon>Bacteria</taxon>
        <taxon>Bacillati</taxon>
        <taxon>Bacillota</taxon>
        <taxon>Tissierellia</taxon>
        <taxon>Tissierellales</taxon>
        <taxon>Tissierellaceae</taxon>
        <taxon>Soehngenia</taxon>
    </lineage>
</organism>
<reference evidence="8 9" key="1">
    <citation type="submission" date="2019-03" db="EMBL/GenBank/DDBJ databases">
        <title>Draft genome sequence data and analysis of a Fermenting Bacterium, Soehngenia longevitae strain 1933PT, isolated from petroleum reservoir in Azerbaijan.</title>
        <authorList>
            <person name="Grouzdev D.S."/>
            <person name="Bidzhieva S.K."/>
            <person name="Sokolova D.S."/>
            <person name="Tourova T.P."/>
            <person name="Poltaraus A.B."/>
            <person name="Nazina T.N."/>
        </authorList>
    </citation>
    <scope>NUCLEOTIDE SEQUENCE [LARGE SCALE GENOMIC DNA]</scope>
    <source>
        <strain evidence="8 9">1933P</strain>
    </source>
</reference>
<feature type="transmembrane region" description="Helical" evidence="7">
    <location>
        <begin position="419"/>
        <end position="439"/>
    </location>
</feature>
<dbReference type="AlphaFoldDB" id="A0A4Z0D6A8"/>
<feature type="transmembrane region" description="Helical" evidence="7">
    <location>
        <begin position="312"/>
        <end position="332"/>
    </location>
</feature>
<evidence type="ECO:0000313" key="9">
    <source>
        <dbReference type="Proteomes" id="UP000298381"/>
    </source>
</evidence>
<accession>A0A4Z0D6A8</accession>
<proteinExistence type="predicted"/>
<feature type="transmembrane region" description="Helical" evidence="7">
    <location>
        <begin position="132"/>
        <end position="151"/>
    </location>
</feature>
<dbReference type="Pfam" id="PF01554">
    <property type="entry name" value="MatE"/>
    <property type="match status" value="2"/>
</dbReference>
<dbReference type="NCBIfam" id="TIGR00797">
    <property type="entry name" value="matE"/>
    <property type="match status" value="1"/>
</dbReference>
<dbReference type="GO" id="GO:0015297">
    <property type="term" value="F:antiporter activity"/>
    <property type="evidence" value="ECO:0007669"/>
    <property type="project" value="InterPro"/>
</dbReference>
<dbReference type="GO" id="GO:0042910">
    <property type="term" value="F:xenobiotic transmembrane transporter activity"/>
    <property type="evidence" value="ECO:0007669"/>
    <property type="project" value="InterPro"/>
</dbReference>
<sequence length="449" mass="49000">MKALKDKVFLKTMLTIALPVAIQNLVSSSLNMVDTLMISNLGSASIAGVGLANQVFFLYILLTFGINSGGAIFIAQYWGKEDVKNVNKSMGFAIMSSLIIGIVFTLAALISPKLILGIFTKEADVIDVGVKYLRIVSLSYIITAISFSYSIALRTTGKPHVPLIISIISLGTNTLLNYILIFGKFGAPALGVRGAAIATVIARIVEFVLLLYVVYRRNEHLNANLKELFGWDKEFIKKYISVTYPVILTEGFWALGQIMYTIAYAQLGKTATASIQLTNTIQNMFFVVVKGLASACSIMVGSKIGAEEYEEAYDYAMSFIVLSTVSGVILGLSLTLSADLILKLFNNLEPLVYSSARSIIIIMGLTFVVRVYNNISIVGVLRSGGNTKVAMRIDLSSVWLIGVPLAFMGSMVLKLPVQYLFLLITTEEIVKAILGFPIIKSKKWIQNIT</sequence>
<feature type="transmembrane region" description="Helical" evidence="7">
    <location>
        <begin position="56"/>
        <end position="78"/>
    </location>
</feature>
<dbReference type="InterPro" id="IPR047135">
    <property type="entry name" value="YsiQ"/>
</dbReference>
<evidence type="ECO:0000256" key="4">
    <source>
        <dbReference type="ARBA" id="ARBA00022692"/>
    </source>
</evidence>
<dbReference type="CDD" id="cd13134">
    <property type="entry name" value="MATE_like_8"/>
    <property type="match status" value="1"/>
</dbReference>
<evidence type="ECO:0000256" key="3">
    <source>
        <dbReference type="ARBA" id="ARBA00022475"/>
    </source>
</evidence>
<comment type="caution">
    <text evidence="8">The sequence shown here is derived from an EMBL/GenBank/DDBJ whole genome shotgun (WGS) entry which is preliminary data.</text>
</comment>
<evidence type="ECO:0000256" key="2">
    <source>
        <dbReference type="ARBA" id="ARBA00022448"/>
    </source>
</evidence>
<keyword evidence="5 7" id="KW-1133">Transmembrane helix</keyword>
<feature type="transmembrane region" description="Helical" evidence="7">
    <location>
        <begin position="90"/>
        <end position="112"/>
    </location>
</feature>
<keyword evidence="4 7" id="KW-0812">Transmembrane</keyword>
<dbReference type="GO" id="GO:0005886">
    <property type="term" value="C:plasma membrane"/>
    <property type="evidence" value="ECO:0007669"/>
    <property type="project" value="UniProtKB-SubCell"/>
</dbReference>
<feature type="transmembrane region" description="Helical" evidence="7">
    <location>
        <begin position="163"/>
        <end position="183"/>
    </location>
</feature>
<keyword evidence="2" id="KW-0813">Transport</keyword>
<feature type="transmembrane region" description="Helical" evidence="7">
    <location>
        <begin position="393"/>
        <end position="413"/>
    </location>
</feature>
<evidence type="ECO:0000256" key="1">
    <source>
        <dbReference type="ARBA" id="ARBA00004651"/>
    </source>
</evidence>
<dbReference type="InterPro" id="IPR002528">
    <property type="entry name" value="MATE_fam"/>
</dbReference>
<feature type="transmembrane region" description="Helical" evidence="7">
    <location>
        <begin position="352"/>
        <end position="372"/>
    </location>
</feature>
<name>A0A4Z0D6A8_9FIRM</name>
<evidence type="ECO:0000256" key="7">
    <source>
        <dbReference type="SAM" id="Phobius"/>
    </source>
</evidence>
<evidence type="ECO:0000256" key="6">
    <source>
        <dbReference type="ARBA" id="ARBA00023136"/>
    </source>
</evidence>
<feature type="transmembrane region" description="Helical" evidence="7">
    <location>
        <begin position="195"/>
        <end position="215"/>
    </location>
</feature>
<dbReference type="EMBL" id="SRIB01000005">
    <property type="protein sequence ID" value="TFZ40411.1"/>
    <property type="molecule type" value="Genomic_DNA"/>
</dbReference>
<dbReference type="OrthoDB" id="9780160at2"/>
<dbReference type="RefSeq" id="WP_135270929.1">
    <property type="nucleotide sequence ID" value="NZ_SRIB01000005.1"/>
</dbReference>
<keyword evidence="3" id="KW-1003">Cell membrane</keyword>
<dbReference type="Proteomes" id="UP000298381">
    <property type="component" value="Unassembled WGS sequence"/>
</dbReference>
<evidence type="ECO:0000313" key="8">
    <source>
        <dbReference type="EMBL" id="TFZ40411.1"/>
    </source>
</evidence>
<keyword evidence="6 7" id="KW-0472">Membrane</keyword>
<evidence type="ECO:0000256" key="5">
    <source>
        <dbReference type="ARBA" id="ARBA00022989"/>
    </source>
</evidence>
<comment type="subcellular location">
    <subcellularLocation>
        <location evidence="1">Cell membrane</location>
        <topology evidence="1">Multi-pass membrane protein</topology>
    </subcellularLocation>
</comment>
<feature type="transmembrane region" description="Helical" evidence="7">
    <location>
        <begin position="236"/>
        <end position="260"/>
    </location>
</feature>
<gene>
    <name evidence="8" type="ORF">E4100_04900</name>
</gene>
<dbReference type="InterPro" id="IPR048279">
    <property type="entry name" value="MdtK-like"/>
</dbReference>
<dbReference type="PANTHER" id="PTHR42925:SF2">
    <property type="entry name" value="NA+ DRIVEN MULTIDRUG EFFLUX PUMP"/>
    <property type="match status" value="1"/>
</dbReference>
<protein>
    <submittedName>
        <fullName evidence="8">MATE family efflux transporter</fullName>
    </submittedName>
</protein>
<keyword evidence="9" id="KW-1185">Reference proteome</keyword>
<dbReference type="PANTHER" id="PTHR42925">
    <property type="entry name" value="MULTIDRUG AND TOXIN EFFLUX PROTEIN MATE FAMILY"/>
    <property type="match status" value="1"/>
</dbReference>
<dbReference type="PIRSF" id="PIRSF006603">
    <property type="entry name" value="DinF"/>
    <property type="match status" value="1"/>
</dbReference>
<feature type="transmembrane region" description="Helical" evidence="7">
    <location>
        <begin position="280"/>
        <end position="300"/>
    </location>
</feature>